<dbReference type="SUPFAM" id="SSF48576">
    <property type="entry name" value="Terpenoid synthases"/>
    <property type="match status" value="1"/>
</dbReference>
<keyword evidence="2" id="KW-0479">Metal-binding</keyword>
<protein>
    <submittedName>
        <fullName evidence="4">Uncharacterized protein</fullName>
    </submittedName>
</protein>
<evidence type="ECO:0000256" key="2">
    <source>
        <dbReference type="ARBA" id="ARBA00022723"/>
    </source>
</evidence>
<dbReference type="GO" id="GO:0004659">
    <property type="term" value="F:prenyltransferase activity"/>
    <property type="evidence" value="ECO:0007669"/>
    <property type="project" value="TreeGrafter"/>
</dbReference>
<dbReference type="AlphaFoldDB" id="A0AAN7JQL5"/>
<evidence type="ECO:0000256" key="1">
    <source>
        <dbReference type="ARBA" id="ARBA00001946"/>
    </source>
</evidence>
<proteinExistence type="predicted"/>
<keyword evidence="3" id="KW-0460">Magnesium</keyword>
<dbReference type="GO" id="GO:0046872">
    <property type="term" value="F:metal ion binding"/>
    <property type="evidence" value="ECO:0007669"/>
    <property type="project" value="UniProtKB-KW"/>
</dbReference>
<name>A0AAN7JQL5_9MYRT</name>
<gene>
    <name evidence="4" type="ORF">SAY87_004105</name>
</gene>
<keyword evidence="5" id="KW-1185">Reference proteome</keyword>
<reference evidence="4 5" key="1">
    <citation type="journal article" date="2023" name="Hortic Res">
        <title>Pangenome of water caltrop reveals structural variations and asymmetric subgenome divergence after allopolyploidization.</title>
        <authorList>
            <person name="Zhang X."/>
            <person name="Chen Y."/>
            <person name="Wang L."/>
            <person name="Yuan Y."/>
            <person name="Fang M."/>
            <person name="Shi L."/>
            <person name="Lu R."/>
            <person name="Comes H.P."/>
            <person name="Ma Y."/>
            <person name="Chen Y."/>
            <person name="Huang G."/>
            <person name="Zhou Y."/>
            <person name="Zheng Z."/>
            <person name="Qiu Y."/>
        </authorList>
    </citation>
    <scope>NUCLEOTIDE SEQUENCE [LARGE SCALE GENOMIC DNA]</scope>
    <source>
        <tissue evidence="4">Roots</tissue>
    </source>
</reference>
<evidence type="ECO:0000256" key="3">
    <source>
        <dbReference type="ARBA" id="ARBA00022842"/>
    </source>
</evidence>
<dbReference type="Gene3D" id="1.10.600.10">
    <property type="entry name" value="Farnesyl Diphosphate Synthase"/>
    <property type="match status" value="1"/>
</dbReference>
<organism evidence="4 5">
    <name type="scientific">Trapa incisa</name>
    <dbReference type="NCBI Taxonomy" id="236973"/>
    <lineage>
        <taxon>Eukaryota</taxon>
        <taxon>Viridiplantae</taxon>
        <taxon>Streptophyta</taxon>
        <taxon>Embryophyta</taxon>
        <taxon>Tracheophyta</taxon>
        <taxon>Spermatophyta</taxon>
        <taxon>Magnoliopsida</taxon>
        <taxon>eudicotyledons</taxon>
        <taxon>Gunneridae</taxon>
        <taxon>Pentapetalae</taxon>
        <taxon>rosids</taxon>
        <taxon>malvids</taxon>
        <taxon>Myrtales</taxon>
        <taxon>Lythraceae</taxon>
        <taxon>Trapa</taxon>
    </lineage>
</organism>
<comment type="caution">
    <text evidence="4">The sequence shown here is derived from an EMBL/GenBank/DDBJ whole genome shotgun (WGS) entry which is preliminary data.</text>
</comment>
<dbReference type="InterPro" id="IPR008949">
    <property type="entry name" value="Isoprenoid_synthase_dom_sf"/>
</dbReference>
<dbReference type="PANTHER" id="PTHR43281:SF6">
    <property type="entry name" value="HETERODIMERIC GERANYLGERANYL PYROPHOSPHATE SYNTHASE SMALL SUBUNIT, CHLOROPLASTIC-LIKE"/>
    <property type="match status" value="1"/>
</dbReference>
<comment type="cofactor">
    <cofactor evidence="1">
        <name>Mg(2+)</name>
        <dbReference type="ChEBI" id="CHEBI:18420"/>
    </cofactor>
</comment>
<evidence type="ECO:0000313" key="5">
    <source>
        <dbReference type="Proteomes" id="UP001345219"/>
    </source>
</evidence>
<accession>A0AAN7JQL5</accession>
<sequence length="345" mass="37458">MGWKVPSYRRFKAHRSPPPSLDLVFGGDNLAPHTTTGHKHQVHTTACTLFFPYKYKPHHHRLPTTLPVVKADMLGDPASRSRAPSPYWDSVNLHILTHLKNSIPARAVPSVSEPLRWMVLEAPYTSDGVLCIASCELVGGSLNQALDAAAALHLLGVPAFFQDNLRVKCQPDHSPTEPGPTTRLGFPPNIELLTGDAMVPLALELLSRSDDPALSQGNSDRILRVMGEIMRATRSQGTVAGRFYGGTATDPTTPGWMMACRRDGGLHSCGGACGAILGGGTEEQIERLRVYGYYAGMIHGIASEGHGTPHELQGSVEVLRRIVVMNLKGFDEAKTKEISSILWAY</sequence>
<dbReference type="PANTHER" id="PTHR43281">
    <property type="entry name" value="FARNESYL DIPHOSPHATE SYNTHASE"/>
    <property type="match status" value="1"/>
</dbReference>
<evidence type="ECO:0000313" key="4">
    <source>
        <dbReference type="EMBL" id="KAK4750623.1"/>
    </source>
</evidence>
<dbReference type="Proteomes" id="UP001345219">
    <property type="component" value="Chromosome 4"/>
</dbReference>
<dbReference type="EMBL" id="JAXIOK010000017">
    <property type="protein sequence ID" value="KAK4750623.1"/>
    <property type="molecule type" value="Genomic_DNA"/>
</dbReference>